<protein>
    <submittedName>
        <fullName evidence="4">Isocitrate/isopropylmalate dehydrogenase family protein</fullName>
    </submittedName>
</protein>
<evidence type="ECO:0000256" key="1">
    <source>
        <dbReference type="ARBA" id="ARBA00007769"/>
    </source>
</evidence>
<dbReference type="KEGG" id="scor:J3U87_19140"/>
<dbReference type="EMBL" id="CP071793">
    <property type="protein sequence ID" value="QTD47710.1"/>
    <property type="molecule type" value="Genomic_DNA"/>
</dbReference>
<organism evidence="4 5">
    <name type="scientific">Sulfidibacter corallicola</name>
    <dbReference type="NCBI Taxonomy" id="2818388"/>
    <lineage>
        <taxon>Bacteria</taxon>
        <taxon>Pseudomonadati</taxon>
        <taxon>Acidobacteriota</taxon>
        <taxon>Holophagae</taxon>
        <taxon>Acanthopleuribacterales</taxon>
        <taxon>Acanthopleuribacteraceae</taxon>
        <taxon>Sulfidibacter</taxon>
    </lineage>
</organism>
<keyword evidence="5" id="KW-1185">Reference proteome</keyword>
<sequence length="336" mass="34898">MRLCVIPGDGIGREVVPAAVAVLQELLPDLEIVQADGGWDCFQRTGTAMPEATLQAVRTCGAGLFGAVSSPSRAVTGYRSAILTLRRELELFANVRPVRSLPGLTSREDVDLIVVRENTEGLYVGRERSEPGGAVAERRITEAASRRIGARALDLACGHSGGRLTIVHKANVLPLTDGLFRDSVRAVIGEAESPRVGDLIVDELLVDVAALKLLEAPQRFGVIVTTNLFGDILSDAAAHWCGGLGLAPSLNWGEGVAVAEPVHGSAPDIAGTGAANPAAAILSAALLVRHVWQRPAMADLIEGAVRRAMQASGPAAGTAAIGDAVRRNLEVAAASG</sequence>
<dbReference type="InterPro" id="IPR024084">
    <property type="entry name" value="IsoPropMal-DH-like_dom"/>
</dbReference>
<name>A0A8A4TDS3_SULCO</name>
<dbReference type="Pfam" id="PF00180">
    <property type="entry name" value="Iso_dh"/>
    <property type="match status" value="1"/>
</dbReference>
<dbReference type="SUPFAM" id="SSF53659">
    <property type="entry name" value="Isocitrate/Isopropylmalate dehydrogenase-like"/>
    <property type="match status" value="1"/>
</dbReference>
<evidence type="ECO:0000313" key="4">
    <source>
        <dbReference type="EMBL" id="QTD47710.1"/>
    </source>
</evidence>
<dbReference type="GO" id="GO:0006102">
    <property type="term" value="P:isocitrate metabolic process"/>
    <property type="evidence" value="ECO:0007669"/>
    <property type="project" value="TreeGrafter"/>
</dbReference>
<reference evidence="4" key="1">
    <citation type="submission" date="2021-03" db="EMBL/GenBank/DDBJ databases">
        <title>Acanthopleuribacteraceae sp. M133.</title>
        <authorList>
            <person name="Wang G."/>
        </authorList>
    </citation>
    <scope>NUCLEOTIDE SEQUENCE</scope>
    <source>
        <strain evidence="4">M133</strain>
    </source>
</reference>
<evidence type="ECO:0000259" key="3">
    <source>
        <dbReference type="SMART" id="SM01329"/>
    </source>
</evidence>
<dbReference type="AlphaFoldDB" id="A0A8A4TDS3"/>
<dbReference type="PANTHER" id="PTHR11835:SF34">
    <property type="entry name" value="ISOCITRATE DEHYDROGENASE [NAD] SUBUNIT ALPHA, MITOCHONDRIAL"/>
    <property type="match status" value="1"/>
</dbReference>
<dbReference type="InterPro" id="IPR019818">
    <property type="entry name" value="IsoCit/isopropylmalate_DH_CS"/>
</dbReference>
<dbReference type="PANTHER" id="PTHR11835">
    <property type="entry name" value="DECARBOXYLATING DEHYDROGENASES-ISOCITRATE, ISOPROPYLMALATE, TARTRATE"/>
    <property type="match status" value="1"/>
</dbReference>
<dbReference type="GO" id="GO:0000287">
    <property type="term" value="F:magnesium ion binding"/>
    <property type="evidence" value="ECO:0007669"/>
    <property type="project" value="InterPro"/>
</dbReference>
<accession>A0A8A4TDS3</accession>
<evidence type="ECO:0000256" key="2">
    <source>
        <dbReference type="ARBA" id="ARBA00023002"/>
    </source>
</evidence>
<dbReference type="GO" id="GO:0004449">
    <property type="term" value="F:isocitrate dehydrogenase (NAD+) activity"/>
    <property type="evidence" value="ECO:0007669"/>
    <property type="project" value="TreeGrafter"/>
</dbReference>
<dbReference type="GO" id="GO:0006099">
    <property type="term" value="P:tricarboxylic acid cycle"/>
    <property type="evidence" value="ECO:0007669"/>
    <property type="project" value="TreeGrafter"/>
</dbReference>
<dbReference type="GO" id="GO:0051287">
    <property type="term" value="F:NAD binding"/>
    <property type="evidence" value="ECO:0007669"/>
    <property type="project" value="InterPro"/>
</dbReference>
<comment type="similarity">
    <text evidence="1">Belongs to the isocitrate and isopropylmalate dehydrogenases family.</text>
</comment>
<gene>
    <name evidence="4" type="ORF">J3U87_19140</name>
</gene>
<dbReference type="Proteomes" id="UP000663929">
    <property type="component" value="Chromosome"/>
</dbReference>
<dbReference type="Gene3D" id="3.40.718.10">
    <property type="entry name" value="Isopropylmalate Dehydrogenase"/>
    <property type="match status" value="1"/>
</dbReference>
<keyword evidence="2" id="KW-0560">Oxidoreductase</keyword>
<evidence type="ECO:0000313" key="5">
    <source>
        <dbReference type="Proteomes" id="UP000663929"/>
    </source>
</evidence>
<proteinExistence type="inferred from homology"/>
<dbReference type="SMART" id="SM01329">
    <property type="entry name" value="Iso_dh"/>
    <property type="match status" value="1"/>
</dbReference>
<feature type="domain" description="Isopropylmalate dehydrogenase-like" evidence="3">
    <location>
        <begin position="2"/>
        <end position="325"/>
    </location>
</feature>
<dbReference type="PROSITE" id="PS00470">
    <property type="entry name" value="IDH_IMDH"/>
    <property type="match status" value="1"/>
</dbReference>